<gene>
    <name evidence="4" type="ORF">B7C51_24900</name>
</gene>
<keyword evidence="1 2" id="KW-0238">DNA-binding</keyword>
<evidence type="ECO:0000256" key="3">
    <source>
        <dbReference type="SAM" id="MobiDB-lite"/>
    </source>
</evidence>
<feature type="region of interest" description="Disordered" evidence="3">
    <location>
        <begin position="333"/>
        <end position="373"/>
    </location>
</feature>
<feature type="region of interest" description="Disordered" evidence="3">
    <location>
        <begin position="280"/>
        <end position="301"/>
    </location>
</feature>
<dbReference type="PROSITE" id="PS50935">
    <property type="entry name" value="SSB"/>
    <property type="match status" value="1"/>
</dbReference>
<dbReference type="GO" id="GO:0003697">
    <property type="term" value="F:single-stranded DNA binding"/>
    <property type="evidence" value="ECO:0007669"/>
    <property type="project" value="InterPro"/>
</dbReference>
<dbReference type="RefSeq" id="WP_083041696.1">
    <property type="nucleotide sequence ID" value="NZ_CP020558.1"/>
</dbReference>
<feature type="region of interest" description="Disordered" evidence="3">
    <location>
        <begin position="1"/>
        <end position="22"/>
    </location>
</feature>
<dbReference type="InterPro" id="IPR000424">
    <property type="entry name" value="Primosome_PriB/ssb"/>
</dbReference>
<dbReference type="Proteomes" id="UP000192727">
    <property type="component" value="Plasmid pPLP3"/>
</dbReference>
<dbReference type="Gene3D" id="2.40.50.140">
    <property type="entry name" value="Nucleic acid-binding proteins"/>
    <property type="match status" value="1"/>
</dbReference>
<protein>
    <submittedName>
        <fullName evidence="4">Uncharacterized protein</fullName>
    </submittedName>
</protein>
<name>A0A1V0UZR3_9BACL</name>
<organism evidence="4 5">
    <name type="scientific">Paenibacillus larvae subsp. pulvifaciens</name>
    <dbReference type="NCBI Taxonomy" id="1477"/>
    <lineage>
        <taxon>Bacteria</taxon>
        <taxon>Bacillati</taxon>
        <taxon>Bacillota</taxon>
        <taxon>Bacilli</taxon>
        <taxon>Bacillales</taxon>
        <taxon>Paenibacillaceae</taxon>
        <taxon>Paenibacillus</taxon>
    </lineage>
</organism>
<feature type="compositionally biased region" description="Acidic residues" evidence="3">
    <location>
        <begin position="282"/>
        <end position="294"/>
    </location>
</feature>
<evidence type="ECO:0000313" key="4">
    <source>
        <dbReference type="EMBL" id="ARF70715.1"/>
    </source>
</evidence>
<dbReference type="EMBL" id="CP020558">
    <property type="protein sequence ID" value="ARF70715.1"/>
    <property type="molecule type" value="Genomic_DNA"/>
</dbReference>
<sequence length="373" mass="43222">MAKKGIKEKETSGNTEESKRNLEQTKSYFKFEGIVEGINKDHAFKTGEIQSGKMKGKSYNSVRFQIKTSETNKLNVELFGCEQDFVYPYKKGEKGKSGDTMKLKFSKRNELPKGYNIIGVNVQLEEDESGKLIRKSMVDFDAAEYIYQELENGTSVRVTGEIQKNSYEKNGERYESIKYIIKSIKKIDDIDFEDKNFKEINSFSQEIVFVDSDYEEEAIYINAYTIQYGNKFSNLQLVIRPNGNDKIKKFANKLTKKLKFGDFIELYGHCLNTVEIVRVDPNDDIDDDDDEDFEGERPDGLEDTFSNYIVELRVTGAKKGTFKQEVYEESDFVVDDLIEESDEDDEEDDDDFLNDEDEDDDDFFLDDEDDDEL</sequence>
<keyword evidence="4" id="KW-0614">Plasmid</keyword>
<evidence type="ECO:0000256" key="2">
    <source>
        <dbReference type="PROSITE-ProRule" id="PRU00252"/>
    </source>
</evidence>
<proteinExistence type="predicted"/>
<accession>A0A1V0UZR3</accession>
<dbReference type="InterPro" id="IPR012340">
    <property type="entry name" value="NA-bd_OB-fold"/>
</dbReference>
<evidence type="ECO:0000256" key="1">
    <source>
        <dbReference type="ARBA" id="ARBA00023125"/>
    </source>
</evidence>
<dbReference type="AlphaFoldDB" id="A0A1V0UZR3"/>
<evidence type="ECO:0000313" key="5">
    <source>
        <dbReference type="Proteomes" id="UP000192727"/>
    </source>
</evidence>
<geneLocation type="plasmid" evidence="5">
    <name>pplp3</name>
</geneLocation>
<reference evidence="4 5" key="1">
    <citation type="submission" date="2017-03" db="EMBL/GenBank/DDBJ databases">
        <title>Paenibacillus larvae genome sequencing.</title>
        <authorList>
            <person name="Dingman D.W."/>
        </authorList>
    </citation>
    <scope>NUCLEOTIDE SEQUENCE [LARGE SCALE GENOMIC DNA]</scope>
    <source>
        <strain evidence="4 5">SAG 10367</strain>
        <plasmid evidence="5">pplp3</plasmid>
    </source>
</reference>